<sequence length="22" mass="2694">MGEKDRKDSHSYSSYSVIYMFY</sequence>
<organism evidence="1">
    <name type="scientific">Anguilla anguilla</name>
    <name type="common">European freshwater eel</name>
    <name type="synonym">Muraena anguilla</name>
    <dbReference type="NCBI Taxonomy" id="7936"/>
    <lineage>
        <taxon>Eukaryota</taxon>
        <taxon>Metazoa</taxon>
        <taxon>Chordata</taxon>
        <taxon>Craniata</taxon>
        <taxon>Vertebrata</taxon>
        <taxon>Euteleostomi</taxon>
        <taxon>Actinopterygii</taxon>
        <taxon>Neopterygii</taxon>
        <taxon>Teleostei</taxon>
        <taxon>Anguilliformes</taxon>
        <taxon>Anguillidae</taxon>
        <taxon>Anguilla</taxon>
    </lineage>
</organism>
<dbReference type="AlphaFoldDB" id="A0A0E9V4E4"/>
<evidence type="ECO:0000313" key="1">
    <source>
        <dbReference type="EMBL" id="JAH72907.1"/>
    </source>
</evidence>
<dbReference type="EMBL" id="GBXM01035670">
    <property type="protein sequence ID" value="JAH72907.1"/>
    <property type="molecule type" value="Transcribed_RNA"/>
</dbReference>
<protein>
    <submittedName>
        <fullName evidence="1">Uncharacterized protein</fullName>
    </submittedName>
</protein>
<reference evidence="1" key="1">
    <citation type="submission" date="2014-11" db="EMBL/GenBank/DDBJ databases">
        <authorList>
            <person name="Amaro Gonzalez C."/>
        </authorList>
    </citation>
    <scope>NUCLEOTIDE SEQUENCE</scope>
</reference>
<reference evidence="1" key="2">
    <citation type="journal article" date="2015" name="Fish Shellfish Immunol.">
        <title>Early steps in the European eel (Anguilla anguilla)-Vibrio vulnificus interaction in the gills: Role of the RtxA13 toxin.</title>
        <authorList>
            <person name="Callol A."/>
            <person name="Pajuelo D."/>
            <person name="Ebbesson L."/>
            <person name="Teles M."/>
            <person name="MacKenzie S."/>
            <person name="Amaro C."/>
        </authorList>
    </citation>
    <scope>NUCLEOTIDE SEQUENCE</scope>
</reference>
<name>A0A0E9V4E4_ANGAN</name>
<proteinExistence type="predicted"/>
<accession>A0A0E9V4E4</accession>